<protein>
    <submittedName>
        <fullName evidence="2">Uncharacterized protein</fullName>
    </submittedName>
</protein>
<dbReference type="EMBL" id="JAZDWU010000006">
    <property type="protein sequence ID" value="KAK9997968.1"/>
    <property type="molecule type" value="Genomic_DNA"/>
</dbReference>
<sequence length="84" mass="9417">MGYLCQASPAASAPIDPPHLPWSVYVYGLDGFSCERAGKVKLEMNEYFRQIYGLGGFPYPGDDDDDGGDQEATPSYKLRKRHHY</sequence>
<dbReference type="AlphaFoldDB" id="A0AAW2CKD3"/>
<comment type="caution">
    <text evidence="2">The sequence shown here is derived from an EMBL/GenBank/DDBJ whole genome shotgun (WGS) entry which is preliminary data.</text>
</comment>
<keyword evidence="3" id="KW-1185">Reference proteome</keyword>
<proteinExistence type="predicted"/>
<gene>
    <name evidence="2" type="ORF">SO802_017571</name>
</gene>
<evidence type="ECO:0000313" key="2">
    <source>
        <dbReference type="EMBL" id="KAK9997968.1"/>
    </source>
</evidence>
<organism evidence="2 3">
    <name type="scientific">Lithocarpus litseifolius</name>
    <dbReference type="NCBI Taxonomy" id="425828"/>
    <lineage>
        <taxon>Eukaryota</taxon>
        <taxon>Viridiplantae</taxon>
        <taxon>Streptophyta</taxon>
        <taxon>Embryophyta</taxon>
        <taxon>Tracheophyta</taxon>
        <taxon>Spermatophyta</taxon>
        <taxon>Magnoliopsida</taxon>
        <taxon>eudicotyledons</taxon>
        <taxon>Gunneridae</taxon>
        <taxon>Pentapetalae</taxon>
        <taxon>rosids</taxon>
        <taxon>fabids</taxon>
        <taxon>Fagales</taxon>
        <taxon>Fagaceae</taxon>
        <taxon>Lithocarpus</taxon>
    </lineage>
</organism>
<evidence type="ECO:0000313" key="3">
    <source>
        <dbReference type="Proteomes" id="UP001459277"/>
    </source>
</evidence>
<feature type="region of interest" description="Disordered" evidence="1">
    <location>
        <begin position="59"/>
        <end position="84"/>
    </location>
</feature>
<accession>A0AAW2CKD3</accession>
<dbReference type="Proteomes" id="UP001459277">
    <property type="component" value="Unassembled WGS sequence"/>
</dbReference>
<evidence type="ECO:0000256" key="1">
    <source>
        <dbReference type="SAM" id="MobiDB-lite"/>
    </source>
</evidence>
<reference evidence="2 3" key="1">
    <citation type="submission" date="2024-01" db="EMBL/GenBank/DDBJ databases">
        <title>A telomere-to-telomere, gap-free genome of sweet tea (Lithocarpus litseifolius).</title>
        <authorList>
            <person name="Zhou J."/>
        </authorList>
    </citation>
    <scope>NUCLEOTIDE SEQUENCE [LARGE SCALE GENOMIC DNA]</scope>
    <source>
        <strain evidence="2">Zhou-2022a</strain>
        <tissue evidence="2">Leaf</tissue>
    </source>
</reference>
<name>A0AAW2CKD3_9ROSI</name>